<evidence type="ECO:0000256" key="6">
    <source>
        <dbReference type="ARBA" id="ARBA00022777"/>
    </source>
</evidence>
<dbReference type="SUPFAM" id="SSF55874">
    <property type="entry name" value="ATPase domain of HSP90 chaperone/DNA topoisomerase II/histidine kinase"/>
    <property type="match status" value="1"/>
</dbReference>
<keyword evidence="14" id="KW-1185">Reference proteome</keyword>
<feature type="transmembrane region" description="Helical" evidence="10">
    <location>
        <begin position="125"/>
        <end position="145"/>
    </location>
</feature>
<dbReference type="InterPro" id="IPR036890">
    <property type="entry name" value="HATPase_C_sf"/>
</dbReference>
<evidence type="ECO:0000256" key="7">
    <source>
        <dbReference type="ARBA" id="ARBA00022840"/>
    </source>
</evidence>
<dbReference type="InterPro" id="IPR003594">
    <property type="entry name" value="HATPase_dom"/>
</dbReference>
<dbReference type="InterPro" id="IPR011712">
    <property type="entry name" value="Sig_transdc_His_kin_sub3_dim/P"/>
</dbReference>
<keyword evidence="10" id="KW-0472">Membrane</keyword>
<sequence length="383" mass="40910">MRSYWAWLAWLGAVWAAALLQGGAEAAPRGALGCALFFACYFASPLVFRRPAALFALLTGALLASVAALPGIGAAGALYALLLAAYLAGEAVYRLPGRFAAAFGALAAAGATASAWLDAADSARALPAAFALLFAAAAAAALTLYRRERSANVEGGARFEALLSEYRKLKRQAKSGEDAARAEERTNVARQIHDSVGHKLTSLLMQIEMFRLNAAGEHLAAAEQMKRLAQDSLEETRRAVKTLQEQEQGGLPALLRLIRNLEAESYLQVEFTVRHGALSVPLGNEPSIAVYRAIQEAMTNAMRHGASRKVGILLESPGGRVFRFEVSNDADGGPEQPVREGFGLTAMRERIEKAGGELTLVRAGGQFLVRGTFKLEQGEERGR</sequence>
<evidence type="ECO:0000256" key="1">
    <source>
        <dbReference type="ARBA" id="ARBA00000085"/>
    </source>
</evidence>
<protein>
    <recommendedName>
        <fullName evidence="2">histidine kinase</fullName>
        <ecNumber evidence="2">2.7.13.3</ecNumber>
    </recommendedName>
</protein>
<keyword evidence="3" id="KW-0597">Phosphoprotein</keyword>
<dbReference type="RefSeq" id="WP_138194833.1">
    <property type="nucleotide sequence ID" value="NZ_VCIW01000008.1"/>
</dbReference>
<evidence type="ECO:0000259" key="12">
    <source>
        <dbReference type="Pfam" id="PF07730"/>
    </source>
</evidence>
<dbReference type="GO" id="GO:0016020">
    <property type="term" value="C:membrane"/>
    <property type="evidence" value="ECO:0007669"/>
    <property type="project" value="InterPro"/>
</dbReference>
<keyword evidence="7" id="KW-0067">ATP-binding</keyword>
<keyword evidence="9" id="KW-0175">Coiled coil</keyword>
<dbReference type="AlphaFoldDB" id="A0A5R9G7C9"/>
<dbReference type="Pfam" id="PF07730">
    <property type="entry name" value="HisKA_3"/>
    <property type="match status" value="1"/>
</dbReference>
<dbReference type="PANTHER" id="PTHR24421:SF10">
    <property type="entry name" value="NITRATE_NITRITE SENSOR PROTEIN NARQ"/>
    <property type="match status" value="1"/>
</dbReference>
<feature type="transmembrane region" description="Helical" evidence="10">
    <location>
        <begin position="99"/>
        <end position="119"/>
    </location>
</feature>
<evidence type="ECO:0000259" key="11">
    <source>
        <dbReference type="Pfam" id="PF02518"/>
    </source>
</evidence>
<dbReference type="GO" id="GO:0005524">
    <property type="term" value="F:ATP binding"/>
    <property type="evidence" value="ECO:0007669"/>
    <property type="project" value="UniProtKB-KW"/>
</dbReference>
<dbReference type="Proteomes" id="UP000309676">
    <property type="component" value="Unassembled WGS sequence"/>
</dbReference>
<feature type="domain" description="Histidine kinase/HSP90-like ATPase" evidence="11">
    <location>
        <begin position="288"/>
        <end position="363"/>
    </location>
</feature>
<reference evidence="13 14" key="1">
    <citation type="submission" date="2019-05" db="EMBL/GenBank/DDBJ databases">
        <authorList>
            <person name="Narsing Rao M.P."/>
            <person name="Li W.J."/>
        </authorList>
    </citation>
    <scope>NUCLEOTIDE SEQUENCE [LARGE SCALE GENOMIC DNA]</scope>
    <source>
        <strain evidence="13 14">SYSU_K30003</strain>
    </source>
</reference>
<organism evidence="13 14">
    <name type="scientific">Paenibacillus antri</name>
    <dbReference type="NCBI Taxonomy" id="2582848"/>
    <lineage>
        <taxon>Bacteria</taxon>
        <taxon>Bacillati</taxon>
        <taxon>Bacillota</taxon>
        <taxon>Bacilli</taxon>
        <taxon>Bacillales</taxon>
        <taxon>Paenibacillaceae</taxon>
        <taxon>Paenibacillus</taxon>
    </lineage>
</organism>
<keyword evidence="8" id="KW-0902">Two-component regulatory system</keyword>
<evidence type="ECO:0000313" key="14">
    <source>
        <dbReference type="Proteomes" id="UP000309676"/>
    </source>
</evidence>
<dbReference type="PANTHER" id="PTHR24421">
    <property type="entry name" value="NITRATE/NITRITE SENSOR PROTEIN NARX-RELATED"/>
    <property type="match status" value="1"/>
</dbReference>
<dbReference type="GO" id="GO:0046983">
    <property type="term" value="F:protein dimerization activity"/>
    <property type="evidence" value="ECO:0007669"/>
    <property type="project" value="InterPro"/>
</dbReference>
<evidence type="ECO:0000256" key="10">
    <source>
        <dbReference type="SAM" id="Phobius"/>
    </source>
</evidence>
<dbReference type="OrthoDB" id="9781904at2"/>
<keyword evidence="10" id="KW-1133">Transmembrane helix</keyword>
<keyword evidence="10" id="KW-0812">Transmembrane</keyword>
<comment type="catalytic activity">
    <reaction evidence="1">
        <text>ATP + protein L-histidine = ADP + protein N-phospho-L-histidine.</text>
        <dbReference type="EC" id="2.7.13.3"/>
    </reaction>
</comment>
<dbReference type="InterPro" id="IPR050482">
    <property type="entry name" value="Sensor_HK_TwoCompSys"/>
</dbReference>
<evidence type="ECO:0000313" key="13">
    <source>
        <dbReference type="EMBL" id="TLS51621.1"/>
    </source>
</evidence>
<accession>A0A5R9G7C9</accession>
<evidence type="ECO:0000256" key="5">
    <source>
        <dbReference type="ARBA" id="ARBA00022741"/>
    </source>
</evidence>
<feature type="transmembrane region" description="Helical" evidence="10">
    <location>
        <begin position="54"/>
        <end position="87"/>
    </location>
</feature>
<dbReference type="CDD" id="cd16917">
    <property type="entry name" value="HATPase_UhpB-NarQ-NarX-like"/>
    <property type="match status" value="1"/>
</dbReference>
<feature type="coiled-coil region" evidence="9">
    <location>
        <begin position="219"/>
        <end position="246"/>
    </location>
</feature>
<proteinExistence type="predicted"/>
<evidence type="ECO:0000256" key="4">
    <source>
        <dbReference type="ARBA" id="ARBA00022679"/>
    </source>
</evidence>
<keyword evidence="5" id="KW-0547">Nucleotide-binding</keyword>
<evidence type="ECO:0000256" key="2">
    <source>
        <dbReference type="ARBA" id="ARBA00012438"/>
    </source>
</evidence>
<comment type="caution">
    <text evidence="13">The sequence shown here is derived from an EMBL/GenBank/DDBJ whole genome shotgun (WGS) entry which is preliminary data.</text>
</comment>
<dbReference type="EC" id="2.7.13.3" evidence="2"/>
<dbReference type="GO" id="GO:0000155">
    <property type="term" value="F:phosphorelay sensor kinase activity"/>
    <property type="evidence" value="ECO:0007669"/>
    <property type="project" value="InterPro"/>
</dbReference>
<evidence type="ECO:0000256" key="3">
    <source>
        <dbReference type="ARBA" id="ARBA00022553"/>
    </source>
</evidence>
<dbReference type="Gene3D" id="1.20.5.1930">
    <property type="match status" value="1"/>
</dbReference>
<gene>
    <name evidence="13" type="ORF">FE782_14040</name>
</gene>
<dbReference type="EMBL" id="VCIW01000008">
    <property type="protein sequence ID" value="TLS51621.1"/>
    <property type="molecule type" value="Genomic_DNA"/>
</dbReference>
<keyword evidence="6 13" id="KW-0418">Kinase</keyword>
<name>A0A5R9G7C9_9BACL</name>
<dbReference type="Pfam" id="PF02518">
    <property type="entry name" value="HATPase_c"/>
    <property type="match status" value="1"/>
</dbReference>
<evidence type="ECO:0000256" key="8">
    <source>
        <dbReference type="ARBA" id="ARBA00023012"/>
    </source>
</evidence>
<dbReference type="Gene3D" id="3.30.565.10">
    <property type="entry name" value="Histidine kinase-like ATPase, C-terminal domain"/>
    <property type="match status" value="1"/>
</dbReference>
<keyword evidence="4" id="KW-0808">Transferase</keyword>
<evidence type="ECO:0000256" key="9">
    <source>
        <dbReference type="SAM" id="Coils"/>
    </source>
</evidence>
<feature type="coiled-coil region" evidence="9">
    <location>
        <begin position="159"/>
        <end position="186"/>
    </location>
</feature>
<feature type="domain" description="Signal transduction histidine kinase subgroup 3 dimerisation and phosphoacceptor" evidence="12">
    <location>
        <begin position="184"/>
        <end position="247"/>
    </location>
</feature>